<evidence type="ECO:0000313" key="1">
    <source>
        <dbReference type="EMBL" id="PQQ16548.1"/>
    </source>
</evidence>
<keyword evidence="2" id="KW-1185">Reference proteome</keyword>
<name>A0A314ZH52_PRUYE</name>
<reference evidence="1 2" key="1">
    <citation type="submission" date="2018-02" db="EMBL/GenBank/DDBJ databases">
        <title>Draft genome of wild Prunus yedoensis var. nudiflora.</title>
        <authorList>
            <person name="Baek S."/>
            <person name="Kim J.-H."/>
            <person name="Choi K."/>
            <person name="Kim G.-B."/>
            <person name="Cho A."/>
            <person name="Jang H."/>
            <person name="Shin C.-H."/>
            <person name="Yu H.-J."/>
            <person name="Mun J.-H."/>
        </authorList>
    </citation>
    <scope>NUCLEOTIDE SEQUENCE [LARGE SCALE GENOMIC DNA]</scope>
    <source>
        <strain evidence="2">cv. Jeju island</strain>
        <tissue evidence="1">Leaf</tissue>
    </source>
</reference>
<gene>
    <name evidence="1" type="ORF">Pyn_35289</name>
</gene>
<organism evidence="1 2">
    <name type="scientific">Prunus yedoensis var. nudiflora</name>
    <dbReference type="NCBI Taxonomy" id="2094558"/>
    <lineage>
        <taxon>Eukaryota</taxon>
        <taxon>Viridiplantae</taxon>
        <taxon>Streptophyta</taxon>
        <taxon>Embryophyta</taxon>
        <taxon>Tracheophyta</taxon>
        <taxon>Spermatophyta</taxon>
        <taxon>Magnoliopsida</taxon>
        <taxon>eudicotyledons</taxon>
        <taxon>Gunneridae</taxon>
        <taxon>Pentapetalae</taxon>
        <taxon>rosids</taxon>
        <taxon>fabids</taxon>
        <taxon>Rosales</taxon>
        <taxon>Rosaceae</taxon>
        <taxon>Amygdaloideae</taxon>
        <taxon>Amygdaleae</taxon>
        <taxon>Prunus</taxon>
    </lineage>
</organism>
<accession>A0A314ZH52</accession>
<evidence type="ECO:0000313" key="2">
    <source>
        <dbReference type="Proteomes" id="UP000250321"/>
    </source>
</evidence>
<sequence length="145" mass="16278">MQAFCHLRHSFTFDILMPKHIALQHASFVSPSAPPVPKLTFGTPVPKHIALQHASFVSPSASFYLGTLPCDMQALHTRHLVPFNILYCDMQALRLRHLRALRHILLQHASFVPSALCLVTCKFCTFGTPCPLTYYDALRNPRPSA</sequence>
<dbReference type="AlphaFoldDB" id="A0A314ZH52"/>
<comment type="caution">
    <text evidence="1">The sequence shown here is derived from an EMBL/GenBank/DDBJ whole genome shotgun (WGS) entry which is preliminary data.</text>
</comment>
<dbReference type="EMBL" id="PJQY01000188">
    <property type="protein sequence ID" value="PQQ16548.1"/>
    <property type="molecule type" value="Genomic_DNA"/>
</dbReference>
<dbReference type="Proteomes" id="UP000250321">
    <property type="component" value="Unassembled WGS sequence"/>
</dbReference>
<proteinExistence type="predicted"/>
<protein>
    <submittedName>
        <fullName evidence="1">Uncharacterized protein</fullName>
    </submittedName>
</protein>